<keyword evidence="3 6" id="KW-0812">Transmembrane</keyword>
<dbReference type="GO" id="GO:0005886">
    <property type="term" value="C:plasma membrane"/>
    <property type="evidence" value="ECO:0007669"/>
    <property type="project" value="UniProtKB-SubCell"/>
</dbReference>
<name>A0A844TSR7_9BRAD</name>
<organism evidence="7 8">
    <name type="scientific">Bradyrhizobium cajani</name>
    <dbReference type="NCBI Taxonomy" id="1928661"/>
    <lineage>
        <taxon>Bacteria</taxon>
        <taxon>Pseudomonadati</taxon>
        <taxon>Pseudomonadota</taxon>
        <taxon>Alphaproteobacteria</taxon>
        <taxon>Hyphomicrobiales</taxon>
        <taxon>Nitrobacteraceae</taxon>
        <taxon>Bradyrhizobium</taxon>
    </lineage>
</organism>
<evidence type="ECO:0000256" key="6">
    <source>
        <dbReference type="SAM" id="Phobius"/>
    </source>
</evidence>
<dbReference type="OrthoDB" id="9810111at2"/>
<keyword evidence="4 6" id="KW-1133">Transmembrane helix</keyword>
<dbReference type="PANTHER" id="PTHR43124">
    <property type="entry name" value="PURINE EFFLUX PUMP PBUE"/>
    <property type="match status" value="1"/>
</dbReference>
<accession>A0A844TSR7</accession>
<dbReference type="Proteomes" id="UP000449969">
    <property type="component" value="Unassembled WGS sequence"/>
</dbReference>
<protein>
    <submittedName>
        <fullName evidence="7">MFS transporter</fullName>
    </submittedName>
</protein>
<dbReference type="AlphaFoldDB" id="A0A844TSR7"/>
<evidence type="ECO:0000256" key="5">
    <source>
        <dbReference type="ARBA" id="ARBA00023136"/>
    </source>
</evidence>
<gene>
    <name evidence="7" type="ORF">GPL20_35320</name>
</gene>
<dbReference type="Pfam" id="PF07690">
    <property type="entry name" value="MFS_1"/>
    <property type="match status" value="1"/>
</dbReference>
<comment type="caution">
    <text evidence="7">The sequence shown here is derived from an EMBL/GenBank/DDBJ whole genome shotgun (WGS) entry which is preliminary data.</text>
</comment>
<feature type="transmembrane region" description="Helical" evidence="6">
    <location>
        <begin position="95"/>
        <end position="118"/>
    </location>
</feature>
<dbReference type="SUPFAM" id="SSF103473">
    <property type="entry name" value="MFS general substrate transporter"/>
    <property type="match status" value="1"/>
</dbReference>
<sequence>MLHGVPLLSSALFAYGFEALIGNEACGVLTDRLGSYKVLIGAVTAQLILLVGIVAFGRHGFLTLLIAFLWGNVSYMYLVPIQHRLLGLAGERSRLVLAMNSSTILAGIAIGAFFGGIIVETNGVKSLAGASILIGLVGLGLAVVFVREAEPAEAARRHE</sequence>
<keyword evidence="5 6" id="KW-0472">Membrane</keyword>
<evidence type="ECO:0000313" key="7">
    <source>
        <dbReference type="EMBL" id="MVT78242.1"/>
    </source>
</evidence>
<proteinExistence type="predicted"/>
<reference evidence="7 8" key="1">
    <citation type="submission" date="2019-12" db="EMBL/GenBank/DDBJ databases">
        <title>Draft genome sequences Bradyrhizobium cajani AMBPC1010, Bradyrhizobium pachyrhizi AMBPC1040 and Bradyrhizobium yuanmingense ALSPC3051, three plant growth promoting strains isolated from nodules of Cajanus cajan L. in Dominican Republic.</title>
        <authorList>
            <person name="Flores-Felix J.D."/>
            <person name="Araujo J."/>
            <person name="Diaz-Alcantara C."/>
            <person name="Gonzalez-Andres F."/>
            <person name="Velazquez E."/>
        </authorList>
    </citation>
    <scope>NUCLEOTIDE SEQUENCE [LARGE SCALE GENOMIC DNA]</scope>
    <source>
        <strain evidence="7 8">1010</strain>
    </source>
</reference>
<dbReference type="Gene3D" id="1.20.1250.20">
    <property type="entry name" value="MFS general substrate transporter like domains"/>
    <property type="match status" value="1"/>
</dbReference>
<dbReference type="GO" id="GO:0022857">
    <property type="term" value="F:transmembrane transporter activity"/>
    <property type="evidence" value="ECO:0007669"/>
    <property type="project" value="InterPro"/>
</dbReference>
<evidence type="ECO:0000256" key="4">
    <source>
        <dbReference type="ARBA" id="ARBA00022989"/>
    </source>
</evidence>
<feature type="transmembrane region" description="Helical" evidence="6">
    <location>
        <begin position="38"/>
        <end position="56"/>
    </location>
</feature>
<dbReference type="InterPro" id="IPR011701">
    <property type="entry name" value="MFS"/>
</dbReference>
<feature type="transmembrane region" description="Helical" evidence="6">
    <location>
        <begin position="124"/>
        <end position="146"/>
    </location>
</feature>
<evidence type="ECO:0000313" key="8">
    <source>
        <dbReference type="Proteomes" id="UP000449969"/>
    </source>
</evidence>
<dbReference type="InterPro" id="IPR036259">
    <property type="entry name" value="MFS_trans_sf"/>
</dbReference>
<feature type="transmembrane region" description="Helical" evidence="6">
    <location>
        <begin position="62"/>
        <end position="83"/>
    </location>
</feature>
<comment type="subcellular location">
    <subcellularLocation>
        <location evidence="1">Cell membrane</location>
        <topology evidence="1">Multi-pass membrane protein</topology>
    </subcellularLocation>
</comment>
<dbReference type="EMBL" id="WQNE01000049">
    <property type="protein sequence ID" value="MVT78242.1"/>
    <property type="molecule type" value="Genomic_DNA"/>
</dbReference>
<evidence type="ECO:0000256" key="2">
    <source>
        <dbReference type="ARBA" id="ARBA00022475"/>
    </source>
</evidence>
<dbReference type="InterPro" id="IPR050189">
    <property type="entry name" value="MFS_Efflux_Transporters"/>
</dbReference>
<evidence type="ECO:0000256" key="1">
    <source>
        <dbReference type="ARBA" id="ARBA00004651"/>
    </source>
</evidence>
<keyword evidence="2" id="KW-1003">Cell membrane</keyword>
<dbReference type="PANTHER" id="PTHR43124:SF3">
    <property type="entry name" value="CHLORAMPHENICOL EFFLUX PUMP RV0191"/>
    <property type="match status" value="1"/>
</dbReference>
<keyword evidence="8" id="KW-1185">Reference proteome</keyword>
<evidence type="ECO:0000256" key="3">
    <source>
        <dbReference type="ARBA" id="ARBA00022692"/>
    </source>
</evidence>